<evidence type="ECO:0000313" key="4">
    <source>
        <dbReference type="Proteomes" id="UP000054279"/>
    </source>
</evidence>
<dbReference type="Proteomes" id="UP000054279">
    <property type="component" value="Unassembled WGS sequence"/>
</dbReference>
<evidence type="ECO:0000256" key="1">
    <source>
        <dbReference type="SAM" id="Phobius"/>
    </source>
</evidence>
<gene>
    <name evidence="3" type="ORF">M422DRAFT_249729</name>
</gene>
<reference evidence="3 4" key="1">
    <citation type="submission" date="2014-06" db="EMBL/GenBank/DDBJ databases">
        <title>Evolutionary Origins and Diversification of the Mycorrhizal Mutualists.</title>
        <authorList>
            <consortium name="DOE Joint Genome Institute"/>
            <consortium name="Mycorrhizal Genomics Consortium"/>
            <person name="Kohler A."/>
            <person name="Kuo A."/>
            <person name="Nagy L.G."/>
            <person name="Floudas D."/>
            <person name="Copeland A."/>
            <person name="Barry K.W."/>
            <person name="Cichocki N."/>
            <person name="Veneault-Fourrey C."/>
            <person name="LaButti K."/>
            <person name="Lindquist E.A."/>
            <person name="Lipzen A."/>
            <person name="Lundell T."/>
            <person name="Morin E."/>
            <person name="Murat C."/>
            <person name="Riley R."/>
            <person name="Ohm R."/>
            <person name="Sun H."/>
            <person name="Tunlid A."/>
            <person name="Henrissat B."/>
            <person name="Grigoriev I.V."/>
            <person name="Hibbett D.S."/>
            <person name="Martin F."/>
        </authorList>
    </citation>
    <scope>NUCLEOTIDE SEQUENCE [LARGE SCALE GENOMIC DNA]</scope>
    <source>
        <strain evidence="3 4">SS14</strain>
    </source>
</reference>
<sequence>MATPVGTPGLASAMAMLLPLVHDLFTTRYTCIAAFTLLVYDYFLLLGQEIEYFWEKGFTVGKVLFLFNRYFGIGLLALDLIVLFTRHADPTLDPELYDIPPYTFCSKHTLSDFRQMYSGLSGTHCSLSLVSNGLLT</sequence>
<evidence type="ECO:0000313" key="3">
    <source>
        <dbReference type="EMBL" id="KIJ46579.1"/>
    </source>
</evidence>
<dbReference type="EMBL" id="KN837106">
    <property type="protein sequence ID" value="KIJ46579.1"/>
    <property type="molecule type" value="Genomic_DNA"/>
</dbReference>
<keyword evidence="1" id="KW-1133">Transmembrane helix</keyword>
<feature type="domain" description="DUF6533" evidence="2">
    <location>
        <begin position="29"/>
        <end position="73"/>
    </location>
</feature>
<name>A0A0C9VUH2_SPHS4</name>
<feature type="transmembrane region" description="Helical" evidence="1">
    <location>
        <begin position="66"/>
        <end position="85"/>
    </location>
</feature>
<keyword evidence="4" id="KW-1185">Reference proteome</keyword>
<dbReference type="HOGENOM" id="CLU_1876740_0_0_1"/>
<dbReference type="OrthoDB" id="2745134at2759"/>
<dbReference type="Pfam" id="PF20151">
    <property type="entry name" value="DUF6533"/>
    <property type="match status" value="1"/>
</dbReference>
<accession>A0A0C9VUH2</accession>
<protein>
    <recommendedName>
        <fullName evidence="2">DUF6533 domain-containing protein</fullName>
    </recommendedName>
</protein>
<keyword evidence="1" id="KW-0812">Transmembrane</keyword>
<proteinExistence type="predicted"/>
<evidence type="ECO:0000259" key="2">
    <source>
        <dbReference type="Pfam" id="PF20151"/>
    </source>
</evidence>
<dbReference type="InterPro" id="IPR045340">
    <property type="entry name" value="DUF6533"/>
</dbReference>
<keyword evidence="1" id="KW-0472">Membrane</keyword>
<organism evidence="3 4">
    <name type="scientific">Sphaerobolus stellatus (strain SS14)</name>
    <dbReference type="NCBI Taxonomy" id="990650"/>
    <lineage>
        <taxon>Eukaryota</taxon>
        <taxon>Fungi</taxon>
        <taxon>Dikarya</taxon>
        <taxon>Basidiomycota</taxon>
        <taxon>Agaricomycotina</taxon>
        <taxon>Agaricomycetes</taxon>
        <taxon>Phallomycetidae</taxon>
        <taxon>Geastrales</taxon>
        <taxon>Sphaerobolaceae</taxon>
        <taxon>Sphaerobolus</taxon>
    </lineage>
</organism>
<feature type="transmembrane region" description="Helical" evidence="1">
    <location>
        <begin position="26"/>
        <end position="45"/>
    </location>
</feature>
<dbReference type="AlphaFoldDB" id="A0A0C9VUH2"/>